<dbReference type="GO" id="GO:0005657">
    <property type="term" value="C:replication fork"/>
    <property type="evidence" value="ECO:0007669"/>
    <property type="project" value="TreeGrafter"/>
</dbReference>
<dbReference type="RefSeq" id="XP_051441796.1">
    <property type="nucleotide sequence ID" value="XM_051591276.1"/>
</dbReference>
<reference evidence="9" key="2">
    <citation type="journal article" date="2022" name="Proc. Natl. Acad. Sci. U.S.A.">
        <title>Diploid-dominant life cycles characterize the early evolution of Fungi.</title>
        <authorList>
            <person name="Amses K.R."/>
            <person name="Simmons D.R."/>
            <person name="Longcore J.E."/>
            <person name="Mondo S.J."/>
            <person name="Seto K."/>
            <person name="Jeronimo G.H."/>
            <person name="Bonds A.E."/>
            <person name="Quandt C.A."/>
            <person name="Davis W.J."/>
            <person name="Chang Y."/>
            <person name="Federici B.A."/>
            <person name="Kuo A."/>
            <person name="LaButti K."/>
            <person name="Pangilinan J."/>
            <person name="Andreopoulos W."/>
            <person name="Tritt A."/>
            <person name="Riley R."/>
            <person name="Hundley H."/>
            <person name="Johnson J."/>
            <person name="Lipzen A."/>
            <person name="Barry K."/>
            <person name="Lang B.F."/>
            <person name="Cuomo C.A."/>
            <person name="Buchler N.E."/>
            <person name="Grigoriev I.V."/>
            <person name="Spatafora J.W."/>
            <person name="Stajich J.E."/>
            <person name="James T.Y."/>
        </authorList>
    </citation>
    <scope>NUCLEOTIDE SEQUENCE</scope>
    <source>
        <strain evidence="9">AG</strain>
    </source>
</reference>
<dbReference type="GO" id="GO:0000707">
    <property type="term" value="P:meiotic DNA recombinase assembly"/>
    <property type="evidence" value="ECO:0007669"/>
    <property type="project" value="TreeGrafter"/>
</dbReference>
<dbReference type="GO" id="GO:0008821">
    <property type="term" value="F:crossover junction DNA endonuclease activity"/>
    <property type="evidence" value="ECO:0007669"/>
    <property type="project" value="TreeGrafter"/>
</dbReference>
<keyword evidence="6" id="KW-0539">Nucleus</keyword>
<dbReference type="GO" id="GO:0033063">
    <property type="term" value="C:Rad51B-Rad51C-Rad51D-XRCC2 complex"/>
    <property type="evidence" value="ECO:0007669"/>
    <property type="project" value="TreeGrafter"/>
</dbReference>
<comment type="subcellular location">
    <subcellularLocation>
        <location evidence="1">Nucleus</location>
    </subcellularLocation>
</comment>
<dbReference type="InterPro" id="IPR013632">
    <property type="entry name" value="Rad51_C"/>
</dbReference>
<evidence type="ECO:0000256" key="6">
    <source>
        <dbReference type="ARBA" id="ARBA00023242"/>
    </source>
</evidence>
<keyword evidence="5" id="KW-0234">DNA repair</keyword>
<dbReference type="InterPro" id="IPR020588">
    <property type="entry name" value="RecA_ATP-bd"/>
</dbReference>
<dbReference type="Pfam" id="PF08423">
    <property type="entry name" value="Rad51"/>
    <property type="match status" value="1"/>
</dbReference>
<evidence type="ECO:0000256" key="2">
    <source>
        <dbReference type="ARBA" id="ARBA00022741"/>
    </source>
</evidence>
<dbReference type="SUPFAM" id="SSF52540">
    <property type="entry name" value="P-loop containing nucleoside triphosphate hydrolases"/>
    <property type="match status" value="1"/>
</dbReference>
<dbReference type="AlphaFoldDB" id="A0AAD5E4X5"/>
<evidence type="ECO:0000256" key="7">
    <source>
        <dbReference type="ARBA" id="ARBA00040674"/>
    </source>
</evidence>
<dbReference type="GO" id="GO:0033065">
    <property type="term" value="C:Rad51C-XRCC3 complex"/>
    <property type="evidence" value="ECO:0007669"/>
    <property type="project" value="TreeGrafter"/>
</dbReference>
<dbReference type="InterPro" id="IPR027417">
    <property type="entry name" value="P-loop_NTPase"/>
</dbReference>
<dbReference type="GO" id="GO:0140664">
    <property type="term" value="F:ATP-dependent DNA damage sensor activity"/>
    <property type="evidence" value="ECO:0007669"/>
    <property type="project" value="InterPro"/>
</dbReference>
<organism evidence="9 10">
    <name type="scientific">Umbelopsis ramanniana AG</name>
    <dbReference type="NCBI Taxonomy" id="1314678"/>
    <lineage>
        <taxon>Eukaryota</taxon>
        <taxon>Fungi</taxon>
        <taxon>Fungi incertae sedis</taxon>
        <taxon>Mucoromycota</taxon>
        <taxon>Mucoromycotina</taxon>
        <taxon>Umbelopsidomycetes</taxon>
        <taxon>Umbelopsidales</taxon>
        <taxon>Umbelopsidaceae</taxon>
        <taxon>Umbelopsis</taxon>
    </lineage>
</organism>
<evidence type="ECO:0000256" key="3">
    <source>
        <dbReference type="ARBA" id="ARBA00022763"/>
    </source>
</evidence>
<evidence type="ECO:0000259" key="8">
    <source>
        <dbReference type="PROSITE" id="PS50162"/>
    </source>
</evidence>
<evidence type="ECO:0000313" key="9">
    <source>
        <dbReference type="EMBL" id="KAI8576792.1"/>
    </source>
</evidence>
<name>A0AAD5E4X5_UMBRA</name>
<keyword evidence="10" id="KW-1185">Reference proteome</keyword>
<dbReference type="PANTHER" id="PTHR46239">
    <property type="entry name" value="DNA REPAIR PROTEIN RAD51 HOMOLOG 3 RAD51C"/>
    <property type="match status" value="1"/>
</dbReference>
<dbReference type="Proteomes" id="UP001206595">
    <property type="component" value="Unassembled WGS sequence"/>
</dbReference>
<protein>
    <recommendedName>
        <fullName evidence="7">DNA repair protein RAD51 homolog 3</fullName>
    </recommendedName>
</protein>
<dbReference type="GO" id="GO:0007131">
    <property type="term" value="P:reciprocal meiotic recombination"/>
    <property type="evidence" value="ECO:0007669"/>
    <property type="project" value="TreeGrafter"/>
</dbReference>
<evidence type="ECO:0000256" key="5">
    <source>
        <dbReference type="ARBA" id="ARBA00023204"/>
    </source>
</evidence>
<dbReference type="GO" id="GO:0000400">
    <property type="term" value="F:four-way junction DNA binding"/>
    <property type="evidence" value="ECO:0007669"/>
    <property type="project" value="TreeGrafter"/>
</dbReference>
<comment type="caution">
    <text evidence="9">The sequence shown here is derived from an EMBL/GenBank/DDBJ whole genome shotgun (WGS) entry which is preliminary data.</text>
</comment>
<evidence type="ECO:0000313" key="10">
    <source>
        <dbReference type="Proteomes" id="UP001206595"/>
    </source>
</evidence>
<evidence type="ECO:0000256" key="1">
    <source>
        <dbReference type="ARBA" id="ARBA00004123"/>
    </source>
</evidence>
<dbReference type="EMBL" id="MU620949">
    <property type="protein sequence ID" value="KAI8576792.1"/>
    <property type="molecule type" value="Genomic_DNA"/>
</dbReference>
<feature type="domain" description="RecA family profile 1" evidence="8">
    <location>
        <begin position="1"/>
        <end position="150"/>
    </location>
</feature>
<gene>
    <name evidence="9" type="ORF">K450DRAFT_254949</name>
</gene>
<dbReference type="GO" id="GO:0005524">
    <property type="term" value="F:ATP binding"/>
    <property type="evidence" value="ECO:0007669"/>
    <property type="project" value="UniProtKB-KW"/>
</dbReference>
<reference evidence="9" key="1">
    <citation type="submission" date="2021-06" db="EMBL/GenBank/DDBJ databases">
        <authorList>
            <consortium name="DOE Joint Genome Institute"/>
            <person name="Mondo S.J."/>
            <person name="Amses K.R."/>
            <person name="Simmons D.R."/>
            <person name="Longcore J.E."/>
            <person name="Seto K."/>
            <person name="Alves G.H."/>
            <person name="Bonds A.E."/>
            <person name="Quandt C.A."/>
            <person name="Davis W.J."/>
            <person name="Chang Y."/>
            <person name="Letcher P.M."/>
            <person name="Powell M.J."/>
            <person name="Kuo A."/>
            <person name="Labutti K."/>
            <person name="Pangilinan J."/>
            <person name="Andreopoulos W."/>
            <person name="Tritt A."/>
            <person name="Riley R."/>
            <person name="Hundley H."/>
            <person name="Johnson J."/>
            <person name="Lipzen A."/>
            <person name="Barry K."/>
            <person name="Berbee M.L."/>
            <person name="Buchler N.E."/>
            <person name="Grigoriev I.V."/>
            <person name="Spatafora J.W."/>
            <person name="Stajich J.E."/>
            <person name="James T.Y."/>
        </authorList>
    </citation>
    <scope>NUCLEOTIDE SEQUENCE</scope>
    <source>
        <strain evidence="9">AG</strain>
    </source>
</reference>
<dbReference type="InterPro" id="IPR052093">
    <property type="entry name" value="HR_Repair_Mediator"/>
</dbReference>
<dbReference type="PANTHER" id="PTHR46239:SF1">
    <property type="entry name" value="DNA REPAIR PROTEIN RAD51 HOMOLOG 3"/>
    <property type="match status" value="1"/>
</dbReference>
<keyword evidence="2" id="KW-0547">Nucleotide-binding</keyword>
<evidence type="ECO:0000256" key="4">
    <source>
        <dbReference type="ARBA" id="ARBA00022840"/>
    </source>
</evidence>
<dbReference type="PROSITE" id="PS50162">
    <property type="entry name" value="RECA_2"/>
    <property type="match status" value="1"/>
</dbReference>
<keyword evidence="3" id="KW-0227">DNA damage</keyword>
<proteinExistence type="predicted"/>
<accession>A0AAD5E4X5</accession>
<dbReference type="GeneID" id="75916619"/>
<keyword evidence="4" id="KW-0067">ATP-binding</keyword>
<sequence>MRILFRMQLAINVQLSSKLSLVEVEALYVDTEGGFNIHRAQDIAQSMVDRMKERSASENVQCPTAKDLLSKIHYFRIYSHFELLAFITDLPDIIEAYPKIRIIIIDTITFHLRTNIRDLTTKGKIIKTILELLRKTASSSNVAVVIMNQMTTFKDGRTIIPALGERWGQRIDCRIQLSEDYDGRYAIRIKPKAKATLRQPFSITEYEMRMETWTRRSRRIPPAHP</sequence>
<dbReference type="Gene3D" id="3.40.50.300">
    <property type="entry name" value="P-loop containing nucleotide triphosphate hydrolases"/>
    <property type="match status" value="1"/>
</dbReference>